<sequence>MKIKTSVEFLGAKGKTGTPVQPYRHAMGDGNGRKKKRTFQARLPEESKKEQKLKCVGGRNVGHIFYGLIGGTEQAFLKYLQQRLQLGFVKVASKIGIACFWRRLPVT</sequence>
<evidence type="ECO:0000313" key="2">
    <source>
        <dbReference type="EMBL" id="GFY60692.1"/>
    </source>
</evidence>
<reference evidence="2" key="1">
    <citation type="submission" date="2020-08" db="EMBL/GenBank/DDBJ databases">
        <title>Multicomponent nature underlies the extraordinary mechanical properties of spider dragline silk.</title>
        <authorList>
            <person name="Kono N."/>
            <person name="Nakamura H."/>
            <person name="Mori M."/>
            <person name="Yoshida Y."/>
            <person name="Ohtoshi R."/>
            <person name="Malay A.D."/>
            <person name="Moran D.A.P."/>
            <person name="Tomita M."/>
            <person name="Numata K."/>
            <person name="Arakawa K."/>
        </authorList>
    </citation>
    <scope>NUCLEOTIDE SEQUENCE</scope>
</reference>
<keyword evidence="3" id="KW-1185">Reference proteome</keyword>
<organism evidence="2 3">
    <name type="scientific">Trichonephila inaurata madagascariensis</name>
    <dbReference type="NCBI Taxonomy" id="2747483"/>
    <lineage>
        <taxon>Eukaryota</taxon>
        <taxon>Metazoa</taxon>
        <taxon>Ecdysozoa</taxon>
        <taxon>Arthropoda</taxon>
        <taxon>Chelicerata</taxon>
        <taxon>Arachnida</taxon>
        <taxon>Araneae</taxon>
        <taxon>Araneomorphae</taxon>
        <taxon>Entelegynae</taxon>
        <taxon>Araneoidea</taxon>
        <taxon>Nephilidae</taxon>
        <taxon>Trichonephila</taxon>
        <taxon>Trichonephila inaurata</taxon>
    </lineage>
</organism>
<proteinExistence type="predicted"/>
<dbReference type="EMBL" id="BMAV01013258">
    <property type="protein sequence ID" value="GFY60692.1"/>
    <property type="molecule type" value="Genomic_DNA"/>
</dbReference>
<feature type="region of interest" description="Disordered" evidence="1">
    <location>
        <begin position="13"/>
        <end position="34"/>
    </location>
</feature>
<evidence type="ECO:0000313" key="3">
    <source>
        <dbReference type="Proteomes" id="UP000886998"/>
    </source>
</evidence>
<accession>A0A8X7CBX3</accession>
<evidence type="ECO:0000256" key="1">
    <source>
        <dbReference type="SAM" id="MobiDB-lite"/>
    </source>
</evidence>
<dbReference type="AlphaFoldDB" id="A0A8X7CBX3"/>
<dbReference type="Proteomes" id="UP000886998">
    <property type="component" value="Unassembled WGS sequence"/>
</dbReference>
<name>A0A8X7CBX3_9ARAC</name>
<comment type="caution">
    <text evidence="2">The sequence shown here is derived from an EMBL/GenBank/DDBJ whole genome shotgun (WGS) entry which is preliminary data.</text>
</comment>
<protein>
    <submittedName>
        <fullName evidence="2">Uncharacterized protein</fullName>
    </submittedName>
</protein>
<gene>
    <name evidence="2" type="ORF">TNIN_251481</name>
</gene>